<proteinExistence type="predicted"/>
<feature type="transmembrane region" description="Helical" evidence="2">
    <location>
        <begin position="50"/>
        <end position="69"/>
    </location>
</feature>
<dbReference type="GO" id="GO:0030436">
    <property type="term" value="P:asexual sporulation"/>
    <property type="evidence" value="ECO:0007669"/>
    <property type="project" value="InterPro"/>
</dbReference>
<dbReference type="InterPro" id="IPR005081">
    <property type="entry name" value="SpoIIGA"/>
</dbReference>
<feature type="transmembrane region" description="Helical" evidence="2">
    <location>
        <begin position="20"/>
        <end position="43"/>
    </location>
</feature>
<dbReference type="PIRSF" id="PIRSF018571">
    <property type="entry name" value="SpoIIGA"/>
    <property type="match status" value="1"/>
</dbReference>
<evidence type="ECO:0000313" key="4">
    <source>
        <dbReference type="Proteomes" id="UP000182783"/>
    </source>
</evidence>
<accession>A0A1G9MK22</accession>
<dbReference type="GO" id="GO:0006508">
    <property type="term" value="P:proteolysis"/>
    <property type="evidence" value="ECO:0007669"/>
    <property type="project" value="InterPro"/>
</dbReference>
<feature type="transmembrane region" description="Helical" evidence="2">
    <location>
        <begin position="146"/>
        <end position="166"/>
    </location>
</feature>
<evidence type="ECO:0000256" key="2">
    <source>
        <dbReference type="SAM" id="Phobius"/>
    </source>
</evidence>
<dbReference type="GO" id="GO:0004190">
    <property type="term" value="F:aspartic-type endopeptidase activity"/>
    <property type="evidence" value="ECO:0007669"/>
    <property type="project" value="InterPro"/>
</dbReference>
<dbReference type="Proteomes" id="UP000182783">
    <property type="component" value="Unassembled WGS sequence"/>
</dbReference>
<evidence type="ECO:0000313" key="3">
    <source>
        <dbReference type="EMBL" id="SDL74351.1"/>
    </source>
</evidence>
<dbReference type="AlphaFoldDB" id="A0A1G9MK22"/>
<evidence type="ECO:0000256" key="1">
    <source>
        <dbReference type="PIRSR" id="PIRSR018571-1"/>
    </source>
</evidence>
<dbReference type="EMBL" id="FNGM01000005">
    <property type="protein sequence ID" value="SDL74351.1"/>
    <property type="molecule type" value="Genomic_DNA"/>
</dbReference>
<keyword evidence="2" id="KW-1133">Transmembrane helix</keyword>
<feature type="transmembrane region" description="Helical" evidence="2">
    <location>
        <begin position="75"/>
        <end position="95"/>
    </location>
</feature>
<organism evidence="3 4">
    <name type="scientific">Paenibacillus jilunlii</name>
    <dbReference type="NCBI Taxonomy" id="682956"/>
    <lineage>
        <taxon>Bacteria</taxon>
        <taxon>Bacillati</taxon>
        <taxon>Bacillota</taxon>
        <taxon>Bacilli</taxon>
        <taxon>Bacillales</taxon>
        <taxon>Paenibacillaceae</taxon>
        <taxon>Paenibacillus</taxon>
    </lineage>
</organism>
<feature type="active site" evidence="1">
    <location>
        <position position="202"/>
    </location>
</feature>
<gene>
    <name evidence="3" type="ORF">SAMN05216191_105179</name>
</gene>
<keyword evidence="2" id="KW-0472">Membrane</keyword>
<sequence length="332" mass="36912">MNLSLSDRYPACRQVNPLVVYIDLIFAANLLIDGILLWLTGWLVKLKVSWWRLILSALVGALYVVMMFVPELSFLYTFLIKFGLSVVMLWIAFGFRSLQSYLRALGAFYMINFAAAGGIVGVHYLLQSSGDIWNGILFTSSGGQAYRFKIGFWFVLALFPLVLLLFKVIQSSKVRREQLETYIGEVCVEIEGVSVLCPGLLDTGNRLNDPLTRIPVMVMEASLWEGHLPASWKGRLTEISSDKLLLEADGQSFAWQDRLRLVPYRGVNRGASLMLALKPDLVTIKLGEETFISKRVLIGLDGGTLSGDGAYRAVIHPDLTQREAAVEAAVPS</sequence>
<feature type="transmembrane region" description="Helical" evidence="2">
    <location>
        <begin position="107"/>
        <end position="126"/>
    </location>
</feature>
<protein>
    <submittedName>
        <fullName evidence="3">Stage II sporulation protein GA (Sporulation sigma-E factor processing peptidase)</fullName>
    </submittedName>
</protein>
<dbReference type="Pfam" id="PF03419">
    <property type="entry name" value="Peptidase_U4"/>
    <property type="match status" value="1"/>
</dbReference>
<name>A0A1G9MK22_9BACL</name>
<keyword evidence="2" id="KW-0812">Transmembrane</keyword>
<dbReference type="NCBIfam" id="TIGR02854">
    <property type="entry name" value="spore_II_GA"/>
    <property type="match status" value="1"/>
</dbReference>
<reference evidence="3 4" key="1">
    <citation type="submission" date="2016-10" db="EMBL/GenBank/DDBJ databases">
        <authorList>
            <person name="de Groot N.N."/>
        </authorList>
    </citation>
    <scope>NUCLEOTIDE SEQUENCE [LARGE SCALE GENOMIC DNA]</scope>
    <source>
        <strain evidence="3 4">CGMCC 1.10239</strain>
    </source>
</reference>